<keyword evidence="3" id="KW-1185">Reference proteome</keyword>
<dbReference type="InterPro" id="IPR003770">
    <property type="entry name" value="MLTG-like"/>
</dbReference>
<accession>A0A0H5SG86</accession>
<dbReference type="Pfam" id="PF02618">
    <property type="entry name" value="YceG"/>
    <property type="match status" value="1"/>
</dbReference>
<dbReference type="EMBL" id="CVTD020000008">
    <property type="protein sequence ID" value="CRZ33821.1"/>
    <property type="molecule type" value="Genomic_DNA"/>
</dbReference>
<keyword evidence="1" id="KW-1133">Transmembrane helix</keyword>
<sequence length="140" mass="16150">MASSSTFFKVTFKISSFILRLLLNIIFFILVIVFVIYGSRTAFDFTYQLYGPVSVDPEPGRNVYIEIGKGESTMEVAKKLELYRVIKNKYAFYLKTKLQSEVLMPGKYEVNSSMTYDEILDIITDYSKSLVQTEQIDETD</sequence>
<dbReference type="OrthoDB" id="9810667at2"/>
<dbReference type="AlphaFoldDB" id="A0A0H5SG86"/>
<keyword evidence="1" id="KW-0472">Membrane</keyword>
<dbReference type="Proteomes" id="UP000236497">
    <property type="component" value="Unassembled WGS sequence"/>
</dbReference>
<reference evidence="2 3" key="1">
    <citation type="submission" date="2015-06" db="EMBL/GenBank/DDBJ databases">
        <authorList>
            <person name="Wibberg Daniel"/>
        </authorList>
    </citation>
    <scope>NUCLEOTIDE SEQUENCE [LARGE SCALE GENOMIC DNA]</scope>
    <source>
        <strain evidence="2 3">T3/55T</strain>
    </source>
</reference>
<feature type="transmembrane region" description="Helical" evidence="1">
    <location>
        <begin position="21"/>
        <end position="39"/>
    </location>
</feature>
<keyword evidence="1" id="KW-0812">Transmembrane</keyword>
<protein>
    <submittedName>
        <fullName evidence="2">Putative membrane protein</fullName>
    </submittedName>
</protein>
<name>A0A0H5SG86_HERHM</name>
<organism evidence="2 3">
    <name type="scientific">Herbinix hemicellulosilytica</name>
    <dbReference type="NCBI Taxonomy" id="1564487"/>
    <lineage>
        <taxon>Bacteria</taxon>
        <taxon>Bacillati</taxon>
        <taxon>Bacillota</taxon>
        <taxon>Clostridia</taxon>
        <taxon>Lachnospirales</taxon>
        <taxon>Lachnospiraceae</taxon>
        <taxon>Herbinix</taxon>
    </lineage>
</organism>
<dbReference type="RefSeq" id="WP_103201971.1">
    <property type="nucleotide sequence ID" value="NZ_CVTD020000008.1"/>
</dbReference>
<dbReference type="Gene3D" id="3.30.1490.480">
    <property type="entry name" value="Endolytic murein transglycosylase"/>
    <property type="match status" value="1"/>
</dbReference>
<evidence type="ECO:0000256" key="1">
    <source>
        <dbReference type="SAM" id="Phobius"/>
    </source>
</evidence>
<evidence type="ECO:0000313" key="2">
    <source>
        <dbReference type="EMBL" id="CRZ33821.1"/>
    </source>
</evidence>
<gene>
    <name evidence="2" type="ORF">HHT355_0617</name>
</gene>
<proteinExistence type="predicted"/>
<evidence type="ECO:0000313" key="3">
    <source>
        <dbReference type="Proteomes" id="UP000236497"/>
    </source>
</evidence>